<comment type="caution">
    <text evidence="9">The sequence shown here is derived from an EMBL/GenBank/DDBJ whole genome shotgun (WGS) entry which is preliminary data.</text>
</comment>
<feature type="transmembrane region" description="Helical" evidence="6">
    <location>
        <begin position="71"/>
        <end position="95"/>
    </location>
</feature>
<feature type="chain" id="PRO_5047043701" description="Ethylene receptor 1-like N-terminal domain-containing protein" evidence="7">
    <location>
        <begin position="22"/>
        <end position="226"/>
    </location>
</feature>
<evidence type="ECO:0000256" key="1">
    <source>
        <dbReference type="ARBA" id="ARBA00022679"/>
    </source>
</evidence>
<accession>A0ABP7RCE2</accession>
<name>A0ABP7RCE2_9BACT</name>
<evidence type="ECO:0000256" key="2">
    <source>
        <dbReference type="ARBA" id="ARBA00022723"/>
    </source>
</evidence>
<dbReference type="Pfam" id="PF25487">
    <property type="entry name" value="ETR1_N"/>
    <property type="match status" value="1"/>
</dbReference>
<dbReference type="InterPro" id="IPR058544">
    <property type="entry name" value="ETR1_N"/>
</dbReference>
<keyword evidence="6" id="KW-0812">Transmembrane</keyword>
<keyword evidence="1" id="KW-0808">Transferase</keyword>
<keyword evidence="2" id="KW-0479">Metal-binding</keyword>
<sequence length="226" mass="25383">MRASRFFGLLLTSAVALQAAAQTVGAPAPAGLPDPATMPLGAQVQEFFTHLLDPAGWPPRWHCGRWTDFHGWVYIIADLLVWAAYAAIPFLLVQFIRKRADVPFDRLFWLFALFIVACGSTHLLDAVMFYLPVYRLSALVKVFTAVASWGTVFALIRVLPRALSLRTPAQLEAVVQERTSELHTANQELRRAYDDLETKVTFRTLDLEREAEQLRAENARLRSATS</sequence>
<evidence type="ECO:0000256" key="7">
    <source>
        <dbReference type="SAM" id="SignalP"/>
    </source>
</evidence>
<dbReference type="RefSeq" id="WP_345070432.1">
    <property type="nucleotide sequence ID" value="NZ_BAABDJ010000002.1"/>
</dbReference>
<keyword evidence="6" id="KW-0472">Membrane</keyword>
<evidence type="ECO:0000313" key="10">
    <source>
        <dbReference type="Proteomes" id="UP001500567"/>
    </source>
</evidence>
<evidence type="ECO:0000259" key="8">
    <source>
        <dbReference type="Pfam" id="PF25487"/>
    </source>
</evidence>
<gene>
    <name evidence="9" type="ORF">GCM10022408_02420</name>
</gene>
<evidence type="ECO:0000256" key="5">
    <source>
        <dbReference type="SAM" id="Coils"/>
    </source>
</evidence>
<dbReference type="EMBL" id="BAABDJ010000002">
    <property type="protein sequence ID" value="GAA3995456.1"/>
    <property type="molecule type" value="Genomic_DNA"/>
</dbReference>
<dbReference type="PANTHER" id="PTHR24423">
    <property type="entry name" value="TWO-COMPONENT SENSOR HISTIDINE KINASE"/>
    <property type="match status" value="1"/>
</dbReference>
<keyword evidence="6" id="KW-1133">Transmembrane helix</keyword>
<organism evidence="9 10">
    <name type="scientific">Hymenobacter fastidiosus</name>
    <dbReference type="NCBI Taxonomy" id="486264"/>
    <lineage>
        <taxon>Bacteria</taxon>
        <taxon>Pseudomonadati</taxon>
        <taxon>Bacteroidota</taxon>
        <taxon>Cytophagia</taxon>
        <taxon>Cytophagales</taxon>
        <taxon>Hymenobacteraceae</taxon>
        <taxon>Hymenobacter</taxon>
    </lineage>
</organism>
<keyword evidence="4" id="KW-0067">ATP-binding</keyword>
<feature type="coiled-coil region" evidence="5">
    <location>
        <begin position="179"/>
        <end position="224"/>
    </location>
</feature>
<feature type="domain" description="Ethylene receptor 1-like N-terminal" evidence="8">
    <location>
        <begin position="73"/>
        <end position="164"/>
    </location>
</feature>
<keyword evidence="7" id="KW-0732">Signal</keyword>
<feature type="transmembrane region" description="Helical" evidence="6">
    <location>
        <begin position="136"/>
        <end position="156"/>
    </location>
</feature>
<keyword evidence="5" id="KW-0175">Coiled coil</keyword>
<feature type="signal peptide" evidence="7">
    <location>
        <begin position="1"/>
        <end position="21"/>
    </location>
</feature>
<reference evidence="10" key="1">
    <citation type="journal article" date="2019" name="Int. J. Syst. Evol. Microbiol.">
        <title>The Global Catalogue of Microorganisms (GCM) 10K type strain sequencing project: providing services to taxonomists for standard genome sequencing and annotation.</title>
        <authorList>
            <consortium name="The Broad Institute Genomics Platform"/>
            <consortium name="The Broad Institute Genome Sequencing Center for Infectious Disease"/>
            <person name="Wu L."/>
            <person name="Ma J."/>
        </authorList>
    </citation>
    <scope>NUCLEOTIDE SEQUENCE [LARGE SCALE GENOMIC DNA]</scope>
    <source>
        <strain evidence="10">JCM 17224</strain>
    </source>
</reference>
<evidence type="ECO:0000256" key="6">
    <source>
        <dbReference type="SAM" id="Phobius"/>
    </source>
</evidence>
<keyword evidence="10" id="KW-1185">Reference proteome</keyword>
<feature type="transmembrane region" description="Helical" evidence="6">
    <location>
        <begin position="107"/>
        <end position="130"/>
    </location>
</feature>
<evidence type="ECO:0000256" key="3">
    <source>
        <dbReference type="ARBA" id="ARBA00022741"/>
    </source>
</evidence>
<keyword evidence="3" id="KW-0547">Nucleotide-binding</keyword>
<proteinExistence type="predicted"/>
<protein>
    <recommendedName>
        <fullName evidence="8">Ethylene receptor 1-like N-terminal domain-containing protein</fullName>
    </recommendedName>
</protein>
<dbReference type="Proteomes" id="UP001500567">
    <property type="component" value="Unassembled WGS sequence"/>
</dbReference>
<evidence type="ECO:0000313" key="9">
    <source>
        <dbReference type="EMBL" id="GAA3995456.1"/>
    </source>
</evidence>
<evidence type="ECO:0000256" key="4">
    <source>
        <dbReference type="ARBA" id="ARBA00022840"/>
    </source>
</evidence>